<keyword evidence="1" id="KW-1133">Transmembrane helix</keyword>
<feature type="transmembrane region" description="Helical" evidence="1">
    <location>
        <begin position="260"/>
        <end position="278"/>
    </location>
</feature>
<dbReference type="Proteomes" id="UP001249959">
    <property type="component" value="Unassembled WGS sequence"/>
</dbReference>
<organism evidence="2 3">
    <name type="scientific">Aquirufa regiilacus</name>
    <dbReference type="NCBI Taxonomy" id="3024868"/>
    <lineage>
        <taxon>Bacteria</taxon>
        <taxon>Pseudomonadati</taxon>
        <taxon>Bacteroidota</taxon>
        <taxon>Cytophagia</taxon>
        <taxon>Cytophagales</taxon>
        <taxon>Flectobacillaceae</taxon>
        <taxon>Aquirufa</taxon>
    </lineage>
</organism>
<dbReference type="EMBL" id="JAVNWW010000002">
    <property type="protein sequence ID" value="MDU0808704.1"/>
    <property type="molecule type" value="Genomic_DNA"/>
</dbReference>
<feature type="transmembrane region" description="Helical" evidence="1">
    <location>
        <begin position="168"/>
        <end position="195"/>
    </location>
</feature>
<feature type="transmembrane region" description="Helical" evidence="1">
    <location>
        <begin position="201"/>
        <end position="220"/>
    </location>
</feature>
<feature type="transmembrane region" description="Helical" evidence="1">
    <location>
        <begin position="90"/>
        <end position="111"/>
    </location>
</feature>
<gene>
    <name evidence="2" type="ORF">PQG45_06630</name>
</gene>
<proteinExistence type="predicted"/>
<evidence type="ECO:0000256" key="1">
    <source>
        <dbReference type="SAM" id="Phobius"/>
    </source>
</evidence>
<feature type="transmembrane region" description="Helical" evidence="1">
    <location>
        <begin position="320"/>
        <end position="339"/>
    </location>
</feature>
<protein>
    <recommendedName>
        <fullName evidence="4">Glycosyltransferase RgtA/B/C/D-like domain-containing protein</fullName>
    </recommendedName>
</protein>
<comment type="caution">
    <text evidence="2">The sequence shown here is derived from an EMBL/GenBank/DDBJ whole genome shotgun (WGS) entry which is preliminary data.</text>
</comment>
<keyword evidence="1" id="KW-0812">Transmembrane</keyword>
<feature type="transmembrane region" description="Helical" evidence="1">
    <location>
        <begin position="348"/>
        <end position="365"/>
    </location>
</feature>
<feature type="transmembrane region" description="Helical" evidence="1">
    <location>
        <begin position="232"/>
        <end position="254"/>
    </location>
</feature>
<feature type="transmembrane region" description="Helical" evidence="1">
    <location>
        <begin position="118"/>
        <end position="135"/>
    </location>
</feature>
<feature type="transmembrane region" description="Helical" evidence="1">
    <location>
        <begin position="6"/>
        <end position="24"/>
    </location>
</feature>
<reference evidence="2 3" key="1">
    <citation type="submission" date="2023-09" db="EMBL/GenBank/DDBJ databases">
        <title>Aquirufa genomes.</title>
        <authorList>
            <person name="Pitt A."/>
        </authorList>
    </citation>
    <scope>NUCLEOTIDE SEQUENCE [LARGE SCALE GENOMIC DNA]</scope>
    <source>
        <strain evidence="2 3">LEOWEIH-7C</strain>
    </source>
</reference>
<name>A0ABU3TSA9_9BACT</name>
<dbReference type="RefSeq" id="WP_316070528.1">
    <property type="nucleotide sequence ID" value="NZ_JAVNWW010000002.1"/>
</dbReference>
<feature type="transmembrane region" description="Helical" evidence="1">
    <location>
        <begin position="290"/>
        <end position="308"/>
    </location>
</feature>
<sequence>MNRSRINLFLCFAAIPIVLHFYLLNQTIVNFPSWGDDFLFFELIEHAQKDSWTQMLAFLFKPHNQIHLLFFGKVFALLSYWVIGSLQIKYTIVAANLVLLGGISFLFFKYLKNQLHGIWHFAGIMCILFAPSASIDNYQLIGVLQHSGSLLFLTFIAYATATRKHPKTLLLAVAFYPLVSTEGWAMLPILAVYMLLTKHPLRKIVAFMAVLGLGIFAYFLAQHPQPGASNSILNILFQAPIALLTFLGNAAWPISDSFKIQINALVGALLFVLSIIFVRKNKHLEMPIILWLHVLATGAMICVGRSQGSSISTLILSERFHSYSSFALIGTYLLGIPLFNKSSVRRKLIGLTICLYFTGSFYYFTKGQDAFHNRLRADLTNAYQHASLLSYPAASNQISALMHANYFKVDSSDLLPCKLAIPLEYKALKDYSIENRNGQITLKFNALPEKKSKEDQRWLSIQSITHPDSTLLIAFVRDQENKPRLVHINSLQLTNLTQKNLWLFTQQANGKSVTAYLGSIK</sequence>
<evidence type="ECO:0000313" key="2">
    <source>
        <dbReference type="EMBL" id="MDU0808704.1"/>
    </source>
</evidence>
<evidence type="ECO:0000313" key="3">
    <source>
        <dbReference type="Proteomes" id="UP001249959"/>
    </source>
</evidence>
<keyword evidence="1" id="KW-0472">Membrane</keyword>
<accession>A0ABU3TSA9</accession>
<feature type="transmembrane region" description="Helical" evidence="1">
    <location>
        <begin position="66"/>
        <end position="84"/>
    </location>
</feature>
<evidence type="ECO:0008006" key="4">
    <source>
        <dbReference type="Google" id="ProtNLM"/>
    </source>
</evidence>
<keyword evidence="3" id="KW-1185">Reference proteome</keyword>
<feature type="transmembrane region" description="Helical" evidence="1">
    <location>
        <begin position="141"/>
        <end position="161"/>
    </location>
</feature>